<gene>
    <name evidence="1" type="ORF">DME_LOCUS7176</name>
</gene>
<evidence type="ECO:0000313" key="4">
    <source>
        <dbReference type="WBParaSite" id="DME_0000301701-mRNA-1"/>
    </source>
</evidence>
<evidence type="ECO:0000313" key="1">
    <source>
        <dbReference type="EMBL" id="VDN57203.1"/>
    </source>
</evidence>
<dbReference type="AlphaFoldDB" id="A0A0N4U7P6"/>
<dbReference type="WBParaSite" id="DME_0000301701-mRNA-1">
    <property type="protein sequence ID" value="DME_0000301701-mRNA-1"/>
    <property type="gene ID" value="DME_0000301701"/>
</dbReference>
<organism evidence="2 4">
    <name type="scientific">Dracunculus medinensis</name>
    <name type="common">Guinea worm</name>
    <dbReference type="NCBI Taxonomy" id="318479"/>
    <lineage>
        <taxon>Eukaryota</taxon>
        <taxon>Metazoa</taxon>
        <taxon>Ecdysozoa</taxon>
        <taxon>Nematoda</taxon>
        <taxon>Chromadorea</taxon>
        <taxon>Rhabditida</taxon>
        <taxon>Spirurina</taxon>
        <taxon>Dracunculoidea</taxon>
        <taxon>Dracunculidae</taxon>
        <taxon>Dracunculus</taxon>
    </lineage>
</organism>
<keyword evidence="3" id="KW-1185">Reference proteome</keyword>
<dbReference type="Proteomes" id="UP000038040">
    <property type="component" value="Unplaced"/>
</dbReference>
<dbReference type="InterPro" id="IPR029044">
    <property type="entry name" value="Nucleotide-diphossugar_trans"/>
</dbReference>
<reference evidence="1 3" key="2">
    <citation type="submission" date="2018-11" db="EMBL/GenBank/DDBJ databases">
        <authorList>
            <consortium name="Pathogen Informatics"/>
        </authorList>
    </citation>
    <scope>NUCLEOTIDE SEQUENCE [LARGE SCALE GENOMIC DNA]</scope>
</reference>
<evidence type="ECO:0000313" key="3">
    <source>
        <dbReference type="Proteomes" id="UP000274756"/>
    </source>
</evidence>
<dbReference type="PANTHER" id="PTHR47411:SF3">
    <property type="entry name" value="I-BETA-1,3-N-ACETYLGLUCOSAMINYLTRANSFERASE"/>
    <property type="match status" value="1"/>
</dbReference>
<dbReference type="OrthoDB" id="9974378at2759"/>
<dbReference type="Proteomes" id="UP000274756">
    <property type="component" value="Unassembled WGS sequence"/>
</dbReference>
<dbReference type="PANTHER" id="PTHR47411">
    <property type="entry name" value="B3GNT1, BETA-1,3-N-ACETYLGUCOSAMINYLTRANSFERASE 1, HOMOLOG"/>
    <property type="match status" value="1"/>
</dbReference>
<protein>
    <submittedName>
        <fullName evidence="4">Glycosyltransferase family 17</fullName>
    </submittedName>
</protein>
<reference evidence="4" key="1">
    <citation type="submission" date="2017-02" db="UniProtKB">
        <authorList>
            <consortium name="WormBaseParasite"/>
        </authorList>
    </citation>
    <scope>IDENTIFICATION</scope>
</reference>
<proteinExistence type="predicted"/>
<accession>A0A0N4U7P6</accession>
<name>A0A0N4U7P6_DRAME</name>
<evidence type="ECO:0000313" key="2">
    <source>
        <dbReference type="Proteomes" id="UP000038040"/>
    </source>
</evidence>
<dbReference type="Pfam" id="PF13896">
    <property type="entry name" value="Glyco_transf_49"/>
    <property type="match status" value="1"/>
</dbReference>
<dbReference type="SUPFAM" id="SSF53448">
    <property type="entry name" value="Nucleotide-diphospho-sugar transferases"/>
    <property type="match status" value="1"/>
</dbReference>
<dbReference type="EMBL" id="UYYG01001159">
    <property type="protein sequence ID" value="VDN57203.1"/>
    <property type="molecule type" value="Genomic_DNA"/>
</dbReference>
<sequence length="367" mass="43090">MMVISFFRIIEYKKYCIVPDVITSALSKSLNNFNRITLILHASYDYFNDRILSQVDAWDGPISLSIYIHSIKSSKRLSMYLQKVSDCISLHDDKAYRAIPPFLLNIRNYSSQIENKVSVHAFFYSNNKCDIEKINGRDDLQWNFTEHVYPINVARNIARMMARTKYILLGDYDFIFSESFERDISKLADKILIRNPKTVLAFRIFEAVGSGLRVPRNKSALYKAYKNGTAIEFHAIYAKGAHSIPELESWFQSKNHSEPSTSITLRYNRASWEPQFVSLTSIPFHDENFPYPIRDNTELRWEMCRLNYTFILVNDHFMVHPGIKRYSGMARKRYKKTAQIMFQSAIKKFRQRMDMCCPETKKLCPKF</sequence>
<dbReference type="STRING" id="318479.A0A0N4U7P6"/>